<dbReference type="InterPro" id="IPR051678">
    <property type="entry name" value="AGP_Transferase"/>
</dbReference>
<sequence>MTATMLEAPRVLATPTTNDIVFHKSRMSSATTSHTSRSPDRGSIQQIAANALQTRSVAIDRIDGALFRTFRLQSSSDFYHILRCRPSVSIRLLRHEEDRLQTEVQTLQALRGRTDILVPRLIEYQSTTAVIGSPYFISGPLRGVLLSDLEPQLSKQAQANIDRSLGSFVRRLASVSGSQFGSPRISNSTSTPSSLSSPSWSKCFSNMLESILRDAEDALISLPYDFIRDQVRRHRASLDQVTQPKLLLLEMLGEGDILVDSRTCTITGLLDWASAIWGDPFLSDCFYQPSAGFAEGFGKLPNSTTDERIRQYLYILYHALAAIVRQCYRPSEGGDEFKARRNLTSALTQLNSIPR</sequence>
<reference evidence="4 6" key="2">
    <citation type="submission" date="2023-09" db="EMBL/GenBank/DDBJ databases">
        <title>Complete-Gapless Cercospora beticola genome.</title>
        <authorList>
            <person name="Wyatt N.A."/>
            <person name="Spanner R.E."/>
            <person name="Bolton M.D."/>
        </authorList>
    </citation>
    <scope>NUCLEOTIDE SEQUENCE [LARGE SCALE GENOMIC DNA]</scope>
    <source>
        <strain evidence="4">Cb09-40</strain>
    </source>
</reference>
<feature type="region of interest" description="Disordered" evidence="1">
    <location>
        <begin position="24"/>
        <end position="43"/>
    </location>
</feature>
<name>A0A2G5I191_CERBT</name>
<dbReference type="AlphaFoldDB" id="A0A2G5I191"/>
<dbReference type="Proteomes" id="UP000230605">
    <property type="component" value="Chromosome 2"/>
</dbReference>
<feature type="region of interest" description="Disordered" evidence="1">
    <location>
        <begin position="178"/>
        <end position="199"/>
    </location>
</feature>
<dbReference type="EMBL" id="CP134185">
    <property type="protein sequence ID" value="WPA98193.1"/>
    <property type="molecule type" value="Genomic_DNA"/>
</dbReference>
<dbReference type="InterPro" id="IPR011009">
    <property type="entry name" value="Kinase-like_dom_sf"/>
</dbReference>
<accession>A0A2G5I191</accession>
<feature type="compositionally biased region" description="Polar residues" evidence="1">
    <location>
        <begin position="27"/>
        <end position="36"/>
    </location>
</feature>
<evidence type="ECO:0000313" key="4">
    <source>
        <dbReference type="EMBL" id="WPA98193.1"/>
    </source>
</evidence>
<evidence type="ECO:0000259" key="2">
    <source>
        <dbReference type="Pfam" id="PF01636"/>
    </source>
</evidence>
<reference evidence="3 5" key="1">
    <citation type="submission" date="2015-10" db="EMBL/GenBank/DDBJ databases">
        <title>The cercosporin biosynthetic gene cluster was horizontally transferred to several fungal lineages and shown to be expanded in Cercospora beticola based on microsynteny with recipient genomes.</title>
        <authorList>
            <person name="De Jonge R."/>
            <person name="Ebert M.K."/>
            <person name="Suttle J.C."/>
            <person name="Jurick Ii W.M."/>
            <person name="Secor G.A."/>
            <person name="Thomma B.P."/>
            <person name="Van De Peer Y."/>
            <person name="Bolton M.D."/>
        </authorList>
    </citation>
    <scope>NUCLEOTIDE SEQUENCE [LARGE SCALE GENOMIC DNA]</scope>
    <source>
        <strain evidence="3 5">09-40</strain>
    </source>
</reference>
<dbReference type="Pfam" id="PF01636">
    <property type="entry name" value="APH"/>
    <property type="match status" value="1"/>
</dbReference>
<organism evidence="3 5">
    <name type="scientific">Cercospora beticola</name>
    <name type="common">Sugarbeet leaf spot fungus</name>
    <dbReference type="NCBI Taxonomy" id="122368"/>
    <lineage>
        <taxon>Eukaryota</taxon>
        <taxon>Fungi</taxon>
        <taxon>Dikarya</taxon>
        <taxon>Ascomycota</taxon>
        <taxon>Pezizomycotina</taxon>
        <taxon>Dothideomycetes</taxon>
        <taxon>Dothideomycetidae</taxon>
        <taxon>Mycosphaerellales</taxon>
        <taxon>Mycosphaerellaceae</taxon>
        <taxon>Cercospora</taxon>
    </lineage>
</organism>
<dbReference type="PANTHER" id="PTHR21310:SF59">
    <property type="entry name" value="AMINOGLYCOSIDE PHOSPHOTRANSFERASE DOMAIN-CONTAINING PROTEIN"/>
    <property type="match status" value="1"/>
</dbReference>
<dbReference type="EMBL" id="LKMD01000102">
    <property type="protein sequence ID" value="PIA98293.1"/>
    <property type="molecule type" value="Genomic_DNA"/>
</dbReference>
<evidence type="ECO:0000313" key="6">
    <source>
        <dbReference type="Proteomes" id="UP001302367"/>
    </source>
</evidence>
<gene>
    <name evidence="3" type="ORF">CB0940_05626</name>
    <name evidence="4" type="ORF">RHO25_002804</name>
</gene>
<dbReference type="OrthoDB" id="5210591at2759"/>
<evidence type="ECO:0000256" key="1">
    <source>
        <dbReference type="SAM" id="MobiDB-lite"/>
    </source>
</evidence>
<dbReference type="Proteomes" id="UP001302367">
    <property type="component" value="Chromosome 2"/>
</dbReference>
<dbReference type="SUPFAM" id="SSF56112">
    <property type="entry name" value="Protein kinase-like (PK-like)"/>
    <property type="match status" value="1"/>
</dbReference>
<evidence type="ECO:0000313" key="3">
    <source>
        <dbReference type="EMBL" id="PIA98293.1"/>
    </source>
</evidence>
<dbReference type="InterPro" id="IPR002575">
    <property type="entry name" value="Aminoglycoside_PTrfase"/>
</dbReference>
<feature type="compositionally biased region" description="Low complexity" evidence="1">
    <location>
        <begin position="182"/>
        <end position="199"/>
    </location>
</feature>
<protein>
    <recommendedName>
        <fullName evidence="2">Aminoglycoside phosphotransferase domain-containing protein</fullName>
    </recommendedName>
</protein>
<feature type="domain" description="Aminoglycoside phosphotransferase" evidence="2">
    <location>
        <begin position="64"/>
        <end position="280"/>
    </location>
</feature>
<dbReference type="PANTHER" id="PTHR21310">
    <property type="entry name" value="AMINOGLYCOSIDE PHOSPHOTRANSFERASE-RELATED-RELATED"/>
    <property type="match status" value="1"/>
</dbReference>
<dbReference type="Gene3D" id="3.30.200.20">
    <property type="entry name" value="Phosphorylase Kinase, domain 1"/>
    <property type="match status" value="1"/>
</dbReference>
<dbReference type="Gene3D" id="3.90.1200.10">
    <property type="match status" value="1"/>
</dbReference>
<keyword evidence="6" id="KW-1185">Reference proteome</keyword>
<proteinExistence type="predicted"/>
<evidence type="ECO:0000313" key="5">
    <source>
        <dbReference type="Proteomes" id="UP000230605"/>
    </source>
</evidence>